<dbReference type="AlphaFoldDB" id="A0A1F6CIP6"/>
<reference evidence="2 3" key="1">
    <citation type="journal article" date="2016" name="Nat. Commun.">
        <title>Thousands of microbial genomes shed light on interconnected biogeochemical processes in an aquifer system.</title>
        <authorList>
            <person name="Anantharaman K."/>
            <person name="Brown C.T."/>
            <person name="Hug L.A."/>
            <person name="Sharon I."/>
            <person name="Castelle C.J."/>
            <person name="Probst A.J."/>
            <person name="Thomas B.C."/>
            <person name="Singh A."/>
            <person name="Wilkins M.J."/>
            <person name="Karaoz U."/>
            <person name="Brodie E.L."/>
            <person name="Williams K.H."/>
            <person name="Hubbard S.S."/>
            <person name="Banfield J.F."/>
        </authorList>
    </citation>
    <scope>NUCLEOTIDE SEQUENCE [LARGE SCALE GENOMIC DNA]</scope>
</reference>
<evidence type="ECO:0000313" key="3">
    <source>
        <dbReference type="Proteomes" id="UP000176445"/>
    </source>
</evidence>
<proteinExistence type="predicted"/>
<organism evidence="2 3">
    <name type="scientific">Candidatus Kaiserbacteria bacterium RIFCSPHIGHO2_01_FULL_54_36b</name>
    <dbReference type="NCBI Taxonomy" id="1798483"/>
    <lineage>
        <taxon>Bacteria</taxon>
        <taxon>Candidatus Kaiseribacteriota</taxon>
    </lineage>
</organism>
<feature type="region of interest" description="Disordered" evidence="1">
    <location>
        <begin position="82"/>
        <end position="129"/>
    </location>
</feature>
<feature type="compositionally biased region" description="Basic and acidic residues" evidence="1">
    <location>
        <begin position="113"/>
        <end position="129"/>
    </location>
</feature>
<comment type="caution">
    <text evidence="2">The sequence shown here is derived from an EMBL/GenBank/DDBJ whole genome shotgun (WGS) entry which is preliminary data.</text>
</comment>
<evidence type="ECO:0000256" key="1">
    <source>
        <dbReference type="SAM" id="MobiDB-lite"/>
    </source>
</evidence>
<feature type="compositionally biased region" description="Pro residues" evidence="1">
    <location>
        <begin position="86"/>
        <end position="95"/>
    </location>
</feature>
<sequence length="129" mass="13612">MFALLGLEPIENLATNIEHEVGVPAEVAHALAENISRIVFEPIRAQLETALETETPATTQETPTESAVAAEHPLAQVVPAIAPVLPGTPPPPPPEGKAVRAPISESYSAGQASHERKIIEGDPYRESAV</sequence>
<dbReference type="Proteomes" id="UP000176445">
    <property type="component" value="Unassembled WGS sequence"/>
</dbReference>
<name>A0A1F6CIP6_9BACT</name>
<gene>
    <name evidence="2" type="ORF">A2704_02975</name>
</gene>
<dbReference type="EMBL" id="MFKW01000082">
    <property type="protein sequence ID" value="OGG48988.1"/>
    <property type="molecule type" value="Genomic_DNA"/>
</dbReference>
<evidence type="ECO:0000313" key="2">
    <source>
        <dbReference type="EMBL" id="OGG48988.1"/>
    </source>
</evidence>
<accession>A0A1F6CIP6</accession>
<protein>
    <submittedName>
        <fullName evidence="2">Uncharacterized protein</fullName>
    </submittedName>
</protein>